<reference evidence="2 3" key="1">
    <citation type="journal article" date="2019" name="Front. Microbiol.">
        <title>Genomes of Neutrophilic Sulfur-Oxidizing Chemolithoautotrophs Representing 9 Proteobacterial Species From 8 Genera.</title>
        <authorList>
            <person name="Watanabe T."/>
            <person name="Kojima H."/>
            <person name="Umezawa K."/>
            <person name="Hori C."/>
            <person name="Takasuka T.E."/>
            <person name="Kato Y."/>
            <person name="Fukui M."/>
        </authorList>
    </citation>
    <scope>NUCLEOTIDE SEQUENCE [LARGE SCALE GENOMIC DNA]</scope>
    <source>
        <strain evidence="2 3">TTN</strain>
    </source>
</reference>
<evidence type="ECO:0000313" key="2">
    <source>
        <dbReference type="EMBL" id="GBL46461.1"/>
    </source>
</evidence>
<name>A0A401JFP7_9PROT</name>
<protein>
    <submittedName>
        <fullName evidence="2">Uncharacterized protein</fullName>
    </submittedName>
</protein>
<keyword evidence="3" id="KW-1185">Reference proteome</keyword>
<organism evidence="2 3">
    <name type="scientific">Sulfuriferula multivorans</name>
    <dbReference type="NCBI Taxonomy" id="1559896"/>
    <lineage>
        <taxon>Bacteria</taxon>
        <taxon>Pseudomonadati</taxon>
        <taxon>Pseudomonadota</taxon>
        <taxon>Betaproteobacteria</taxon>
        <taxon>Nitrosomonadales</taxon>
        <taxon>Sulfuricellaceae</taxon>
        <taxon>Sulfuriferula</taxon>
    </lineage>
</organism>
<dbReference type="RefSeq" id="WP_124705248.1">
    <property type="nucleotide sequence ID" value="NZ_BGOW01000020.1"/>
</dbReference>
<comment type="caution">
    <text evidence="2">The sequence shown here is derived from an EMBL/GenBank/DDBJ whole genome shotgun (WGS) entry which is preliminary data.</text>
</comment>
<proteinExistence type="predicted"/>
<evidence type="ECO:0000256" key="1">
    <source>
        <dbReference type="SAM" id="MobiDB-lite"/>
    </source>
</evidence>
<dbReference type="EMBL" id="BGOW01000020">
    <property type="protein sequence ID" value="GBL46461.1"/>
    <property type="molecule type" value="Genomic_DNA"/>
</dbReference>
<gene>
    <name evidence="2" type="ORF">SFMTTN_2275</name>
</gene>
<dbReference type="Proteomes" id="UP000286806">
    <property type="component" value="Unassembled WGS sequence"/>
</dbReference>
<feature type="region of interest" description="Disordered" evidence="1">
    <location>
        <begin position="1"/>
        <end position="22"/>
    </location>
</feature>
<evidence type="ECO:0000313" key="3">
    <source>
        <dbReference type="Proteomes" id="UP000286806"/>
    </source>
</evidence>
<accession>A0A401JFP7</accession>
<sequence length="165" mass="18159">MTDRTTTTPETDAPVYSASQSPECITDAGDKCSRNHRTGLADLLEFKQRAKSIQPSAIPDGDPAARQDLLEILVEMNSEADLEWQERKKMQESSDRRHIDAIDAAHETHRAMNAIKGLLVPTAYVPANESGLDMVNRDDLYALLAIVNGHLGRALEMASDSDGKR</sequence>
<dbReference type="AlphaFoldDB" id="A0A401JFP7"/>
<feature type="compositionally biased region" description="Low complexity" evidence="1">
    <location>
        <begin position="1"/>
        <end position="11"/>
    </location>
</feature>